<feature type="region of interest" description="Disordered" evidence="1">
    <location>
        <begin position="291"/>
        <end position="316"/>
    </location>
</feature>
<comment type="caution">
    <text evidence="2">The sequence shown here is derived from an EMBL/GenBank/DDBJ whole genome shotgun (WGS) entry which is preliminary data.</text>
</comment>
<protein>
    <submittedName>
        <fullName evidence="2">Uncharacterized protein</fullName>
    </submittedName>
</protein>
<sequence>MMDLDEVYNSTIKKTQSLLESKGIALSLREIKKLDTINLSGFRNDGERLLRLELAEKYGENKLEQSLGYQILYPFIDEGVIKTTTKRDEVFYTHFYVANKRENDFDLVIFEYDLYNGKFYLRYGIEADEIPIRREGDGIKCGIIRYGCMKNFIFDVFSEEELHQYYDSMEYLIVKEFAEKEEKHSSSQTDIILNQVISTFSSINFLLEKDKKSVESIRNAHHVKIENDFTDETSPKRKIIHLEGEVQIEVLPSFEDKEAVEEKTIKRRTNVWMVSGHLRHYKSGKVIFISSYPKGPERDKKKPKKKDYDLPQEDDE</sequence>
<accession>A0A413YUG9</accession>
<organism evidence="2 3">
    <name type="scientific">Lachnospira eligens</name>
    <dbReference type="NCBI Taxonomy" id="39485"/>
    <lineage>
        <taxon>Bacteria</taxon>
        <taxon>Bacillati</taxon>
        <taxon>Bacillota</taxon>
        <taxon>Clostridia</taxon>
        <taxon>Lachnospirales</taxon>
        <taxon>Lachnospiraceae</taxon>
        <taxon>Lachnospira</taxon>
    </lineage>
</organism>
<dbReference type="RefSeq" id="WP_117485275.1">
    <property type="nucleotide sequence ID" value="NZ_QSHM01000009.1"/>
</dbReference>
<name>A0A413YUG9_9FIRM</name>
<reference evidence="2 3" key="1">
    <citation type="submission" date="2018-08" db="EMBL/GenBank/DDBJ databases">
        <title>A genome reference for cultivated species of the human gut microbiota.</title>
        <authorList>
            <person name="Zou Y."/>
            <person name="Xue W."/>
            <person name="Luo G."/>
        </authorList>
    </citation>
    <scope>NUCLEOTIDE SEQUENCE [LARGE SCALE GENOMIC DNA]</scope>
    <source>
        <strain evidence="2 3">AM37-3BH</strain>
    </source>
</reference>
<dbReference type="Proteomes" id="UP000285844">
    <property type="component" value="Unassembled WGS sequence"/>
</dbReference>
<evidence type="ECO:0000313" key="3">
    <source>
        <dbReference type="Proteomes" id="UP000285844"/>
    </source>
</evidence>
<evidence type="ECO:0000313" key="2">
    <source>
        <dbReference type="EMBL" id="RHC12730.1"/>
    </source>
</evidence>
<proteinExistence type="predicted"/>
<evidence type="ECO:0000256" key="1">
    <source>
        <dbReference type="SAM" id="MobiDB-lite"/>
    </source>
</evidence>
<gene>
    <name evidence="2" type="ORF">DW858_08755</name>
</gene>
<dbReference type="AlphaFoldDB" id="A0A413YUG9"/>
<dbReference type="EMBL" id="QSHM01000009">
    <property type="protein sequence ID" value="RHC12730.1"/>
    <property type="molecule type" value="Genomic_DNA"/>
</dbReference>